<dbReference type="EMBL" id="VHSG01000015">
    <property type="protein sequence ID" value="TQV75958.1"/>
    <property type="molecule type" value="Genomic_DNA"/>
</dbReference>
<accession>A0A545TFH7</accession>
<dbReference type="Proteomes" id="UP000319732">
    <property type="component" value="Unassembled WGS sequence"/>
</dbReference>
<reference evidence="1 2" key="1">
    <citation type="submission" date="2019-06" db="EMBL/GenBank/DDBJ databases">
        <title>Whole genome sequence for Cellvibrionaceae sp. R142.</title>
        <authorList>
            <person name="Wang G."/>
        </authorList>
    </citation>
    <scope>NUCLEOTIDE SEQUENCE [LARGE SCALE GENOMIC DNA]</scope>
    <source>
        <strain evidence="1 2">R142</strain>
    </source>
</reference>
<dbReference type="RefSeq" id="WP_142905166.1">
    <property type="nucleotide sequence ID" value="NZ_ML660095.1"/>
</dbReference>
<comment type="caution">
    <text evidence="1">The sequence shown here is derived from an EMBL/GenBank/DDBJ whole genome shotgun (WGS) entry which is preliminary data.</text>
</comment>
<dbReference type="AlphaFoldDB" id="A0A545TFH7"/>
<sequence length="339" mass="38841">MSIAERVRSQFQRLPAGNAITSRALHRLSADSLQVDKAASRLYKSEGLEKIRNGLYYRPYNSKYFGPLPPKEDVIIRSIKQQYRAKIAPSGALAAYELGLTHVLPDAITYDTDKRIAPITLPNHTIYFRKIDGKKLSSAPGELLNLLKALAFLFKENDLNIFQKKRAARMLDHYTPEQINKALTYWPLWFRDKIHTLIKPPGERYITGLSALNIPYQGTQADWHQVGMLHSNKFHIAGDNYDSAPDLSSDELFDCTDFLKKHDIDVATTRCAKPLRAIKDILYTHCIKKQRYPRFFKLDQFMFDVPVAAIKKAVGGLKQIANSKQQQLLHRWAEENELN</sequence>
<name>A0A545TFH7_9GAMM</name>
<gene>
    <name evidence="1" type="ORF">FKG94_15195</name>
</gene>
<evidence type="ECO:0000313" key="1">
    <source>
        <dbReference type="EMBL" id="TQV75958.1"/>
    </source>
</evidence>
<proteinExistence type="predicted"/>
<dbReference type="OrthoDB" id="9798200at2"/>
<dbReference type="Pfam" id="PF19570">
    <property type="entry name" value="DUF6088"/>
    <property type="match status" value="1"/>
</dbReference>
<evidence type="ECO:0000313" key="2">
    <source>
        <dbReference type="Proteomes" id="UP000319732"/>
    </source>
</evidence>
<dbReference type="InterPro" id="IPR045738">
    <property type="entry name" value="DUF6088"/>
</dbReference>
<organism evidence="1 2">
    <name type="scientific">Exilibacterium tricleocarpae</name>
    <dbReference type="NCBI Taxonomy" id="2591008"/>
    <lineage>
        <taxon>Bacteria</taxon>
        <taxon>Pseudomonadati</taxon>
        <taxon>Pseudomonadota</taxon>
        <taxon>Gammaproteobacteria</taxon>
        <taxon>Cellvibrionales</taxon>
        <taxon>Cellvibrionaceae</taxon>
        <taxon>Exilibacterium</taxon>
    </lineage>
</organism>
<keyword evidence="2" id="KW-1185">Reference proteome</keyword>
<protein>
    <submittedName>
        <fullName evidence="1">Uncharacterized protein</fullName>
    </submittedName>
</protein>